<name>A0A1J5SB60_9ZZZZ</name>
<feature type="domain" description="TPM" evidence="1">
    <location>
        <begin position="4"/>
        <end position="118"/>
    </location>
</feature>
<dbReference type="InterPro" id="IPR007621">
    <property type="entry name" value="TPM_dom"/>
</dbReference>
<sequence>MQPFLSPPEHDQVVHALAGVESRTSSEIRVLLYPGRTGDPIDTAAREFTRLGLDRAKQHNAVLILLAPRSKTFAVHADPEVEERCGSDLWFEVSRAIESDFRAGRIPDSIVAAASAAGERLAHYYPAQGQAHADSHVAVLDPG</sequence>
<organism evidence="2">
    <name type="scientific">mine drainage metagenome</name>
    <dbReference type="NCBI Taxonomy" id="410659"/>
    <lineage>
        <taxon>unclassified sequences</taxon>
        <taxon>metagenomes</taxon>
        <taxon>ecological metagenomes</taxon>
    </lineage>
</organism>
<dbReference type="Gene3D" id="3.10.310.50">
    <property type="match status" value="1"/>
</dbReference>
<dbReference type="AlphaFoldDB" id="A0A1J5SB60"/>
<dbReference type="PANTHER" id="PTHR30373">
    <property type="entry name" value="UPF0603 PROTEIN YGCG"/>
    <property type="match status" value="1"/>
</dbReference>
<evidence type="ECO:0000313" key="2">
    <source>
        <dbReference type="EMBL" id="OIR05187.1"/>
    </source>
</evidence>
<gene>
    <name evidence="2" type="ORF">GALL_127450</name>
</gene>
<protein>
    <recommendedName>
        <fullName evidence="1">TPM domain-containing protein</fullName>
    </recommendedName>
</protein>
<evidence type="ECO:0000259" key="1">
    <source>
        <dbReference type="Pfam" id="PF04536"/>
    </source>
</evidence>
<reference evidence="2" key="1">
    <citation type="submission" date="2016-10" db="EMBL/GenBank/DDBJ databases">
        <title>Sequence of Gallionella enrichment culture.</title>
        <authorList>
            <person name="Poehlein A."/>
            <person name="Muehling M."/>
            <person name="Daniel R."/>
        </authorList>
    </citation>
    <scope>NUCLEOTIDE SEQUENCE</scope>
</reference>
<dbReference type="Pfam" id="PF04536">
    <property type="entry name" value="TPM_phosphatase"/>
    <property type="match status" value="1"/>
</dbReference>
<comment type="caution">
    <text evidence="2">The sequence shown here is derived from an EMBL/GenBank/DDBJ whole genome shotgun (WGS) entry which is preliminary data.</text>
</comment>
<dbReference type="PANTHER" id="PTHR30373:SF8">
    <property type="entry name" value="BLL7265 PROTEIN"/>
    <property type="match status" value="1"/>
</dbReference>
<dbReference type="EMBL" id="MLJW01000052">
    <property type="protein sequence ID" value="OIR05187.1"/>
    <property type="molecule type" value="Genomic_DNA"/>
</dbReference>
<proteinExistence type="predicted"/>
<accession>A0A1J5SB60</accession>